<evidence type="ECO:0000256" key="7">
    <source>
        <dbReference type="SAM" id="Coils"/>
    </source>
</evidence>
<keyword evidence="14" id="KW-1185">Reference proteome</keyword>
<keyword evidence="4" id="KW-0677">Repeat</keyword>
<keyword evidence="5" id="KW-0418">Kinase</keyword>
<dbReference type="CDD" id="cd19485">
    <property type="entry name" value="KaiC-N"/>
    <property type="match status" value="1"/>
</dbReference>
<dbReference type="PANTHER" id="PTHR42926:SF1">
    <property type="entry name" value="CIRCADIAN CLOCK OSCILLATOR PROTEIN KAIC 1"/>
    <property type="match status" value="1"/>
</dbReference>
<dbReference type="Gene3D" id="3.40.50.300">
    <property type="entry name" value="P-loop containing nucleotide triphosphate hydrolases"/>
    <property type="match status" value="2"/>
</dbReference>
<dbReference type="EMBL" id="JJQQ01000061">
    <property type="protein sequence ID" value="KKH68091.1"/>
    <property type="molecule type" value="Genomic_DNA"/>
</dbReference>
<comment type="caution">
    <text evidence="9">The sequence shown here is derived from an EMBL/GenBank/DDBJ whole genome shotgun (WGS) entry which is preliminary data.</text>
</comment>
<evidence type="ECO:0000256" key="3">
    <source>
        <dbReference type="ARBA" id="ARBA00022679"/>
    </source>
</evidence>
<dbReference type="PATRIC" id="fig|2209.56.peg.2124"/>
<dbReference type="InterPro" id="IPR014774">
    <property type="entry name" value="KaiC-like_dom"/>
</dbReference>
<dbReference type="InterPro" id="IPR027417">
    <property type="entry name" value="P-loop_NTPase"/>
</dbReference>
<feature type="domain" description="KaiC" evidence="8">
    <location>
        <begin position="15"/>
        <end position="254"/>
    </location>
</feature>
<evidence type="ECO:0000313" key="11">
    <source>
        <dbReference type="EMBL" id="KKH88844.1"/>
    </source>
</evidence>
<dbReference type="PIRSF" id="PIRSF039117">
    <property type="entry name" value="KaiC"/>
    <property type="match status" value="1"/>
</dbReference>
<dbReference type="InterPro" id="IPR003593">
    <property type="entry name" value="AAA+_ATPase"/>
</dbReference>
<evidence type="ECO:0000256" key="2">
    <source>
        <dbReference type="ARBA" id="ARBA00022553"/>
    </source>
</evidence>
<dbReference type="GO" id="GO:0004674">
    <property type="term" value="F:protein serine/threonine kinase activity"/>
    <property type="evidence" value="ECO:0007669"/>
    <property type="project" value="UniProtKB-EC"/>
</dbReference>
<dbReference type="RefSeq" id="WP_048045359.1">
    <property type="nucleotide sequence ID" value="NZ_JJOS01000107.1"/>
</dbReference>
<reference evidence="12 13" key="1">
    <citation type="journal article" date="2015" name="ISME J.">
        <title>Genomic and phenotypic differentiation among Methanosarcina mazei populations from Columbia River sediment.</title>
        <authorList>
            <person name="Youngblut N.D."/>
            <person name="Wirth J.S."/>
            <person name="Henriksen J.R."/>
            <person name="Smith M."/>
            <person name="Simon H."/>
            <person name="Metcalf W.W."/>
            <person name="Whitaker R.J."/>
        </authorList>
    </citation>
    <scope>NUCLEOTIDE SEQUENCE [LARGE SCALE GENOMIC DNA]</scope>
    <source>
        <strain evidence="10 12">1.H.M.0.1</strain>
        <strain evidence="11 13">1.H.M.2.1</strain>
        <strain evidence="9 14">2.F.A.2.4</strain>
    </source>
</reference>
<keyword evidence="2" id="KW-0597">Phosphoprotein</keyword>
<gene>
    <name evidence="9" type="ORF">DU47_02040</name>
    <name evidence="11" type="ORF">DU80_09850</name>
    <name evidence="10" type="ORF">DU87_05520</name>
</gene>
<dbReference type="PANTHER" id="PTHR42926">
    <property type="match status" value="1"/>
</dbReference>
<dbReference type="EMBL" id="JJQU01000053">
    <property type="protein sequence ID" value="KKH88844.1"/>
    <property type="molecule type" value="Genomic_DNA"/>
</dbReference>
<dbReference type="Proteomes" id="UP000034578">
    <property type="component" value="Unassembled WGS sequence"/>
</dbReference>
<dbReference type="AlphaFoldDB" id="A0A0F8DWM9"/>
<dbReference type="Pfam" id="PF06745">
    <property type="entry name" value="ATPase"/>
    <property type="match status" value="2"/>
</dbReference>
<evidence type="ECO:0000313" key="14">
    <source>
        <dbReference type="Proteomes" id="UP000034578"/>
    </source>
</evidence>
<sequence>MVEEKGRVLKEKSLKKTPTGISGLDDITYGGLPEGRTTLVYGSAGSGKTLMAMEFLVKGAENYGEPGVFMAFEETAEDLAENFASMGFDLDSLEARNKLIVDYVRIEKSEIEETGEYDLEGLFIRLGLAIDSIGAKRVALDTLEVLFSGFQNEAILRSELRRLFRWLKDRGVTAIVTGERGETSLTRYGLEEYVADCVIFLDNRMEEQIATRRLRIIKYRGSKHGTNEYPFMIEEDGMSVLPITSLGLEHEASRERISTGIPRLDTMLGGQGYYRGTTILISGTAGSGKTSFAAQFCKAACEREESCLYFAYEESPDQIIRNMRSIGIDLQPYLDSGLLKIHASRPMAYGLEMHLITMRKFLDTFKPNVVVIDPISNLTNVGTQTDVRLMLTRFIDYLKLRNITAVCTSLVEHESTAGINAEGISSLMDTWVNLRFFENSNERNRGISVIKSRGMGHSNQIREYLLTDHGIEIQDVYLGPSGDLLMGSSKAVQEAEELAEAVAQRQNADRKKRELETRLKSLDTQIASLNSEYETLKEELDRLVSDQQLRNEALATGRSELVRIRKADKP</sequence>
<dbReference type="SUPFAM" id="SSF52540">
    <property type="entry name" value="P-loop containing nucleoside triphosphate hydrolases"/>
    <property type="match status" value="2"/>
</dbReference>
<dbReference type="EC" id="2.7.11.1" evidence="1"/>
<dbReference type="InterPro" id="IPR010624">
    <property type="entry name" value="KaiC_dom"/>
</dbReference>
<dbReference type="InterPro" id="IPR030665">
    <property type="entry name" value="KaiC"/>
</dbReference>
<keyword evidence="3" id="KW-0808">Transferase</keyword>
<dbReference type="GO" id="GO:0005524">
    <property type="term" value="F:ATP binding"/>
    <property type="evidence" value="ECO:0007669"/>
    <property type="project" value="InterPro"/>
</dbReference>
<keyword evidence="7" id="KW-0175">Coiled coil</keyword>
<dbReference type="InterPro" id="IPR047221">
    <property type="entry name" value="KaiC_N"/>
</dbReference>
<evidence type="ECO:0000259" key="8">
    <source>
        <dbReference type="PROSITE" id="PS51146"/>
    </source>
</evidence>
<evidence type="ECO:0000256" key="1">
    <source>
        <dbReference type="ARBA" id="ARBA00012513"/>
    </source>
</evidence>
<evidence type="ECO:0000313" key="10">
    <source>
        <dbReference type="EMBL" id="KKH68091.1"/>
    </source>
</evidence>
<feature type="coiled-coil region" evidence="7">
    <location>
        <begin position="491"/>
        <end position="546"/>
    </location>
</feature>
<evidence type="ECO:0000256" key="4">
    <source>
        <dbReference type="ARBA" id="ARBA00022737"/>
    </source>
</evidence>
<dbReference type="Proteomes" id="UP000034152">
    <property type="component" value="Unassembled WGS sequence"/>
</dbReference>
<dbReference type="PROSITE" id="PS51146">
    <property type="entry name" value="KAIC"/>
    <property type="match status" value="2"/>
</dbReference>
<evidence type="ECO:0000256" key="5">
    <source>
        <dbReference type="ARBA" id="ARBA00022777"/>
    </source>
</evidence>
<dbReference type="InterPro" id="IPR051347">
    <property type="entry name" value="Circadian_clock_KaiC-rel"/>
</dbReference>
<dbReference type="SMART" id="SM00382">
    <property type="entry name" value="AAA"/>
    <property type="match status" value="2"/>
</dbReference>
<accession>A0A0F8DWM9</accession>
<dbReference type="Proteomes" id="UP000033933">
    <property type="component" value="Unassembled WGS sequence"/>
</dbReference>
<organism evidence="9 14">
    <name type="scientific">Methanosarcina mazei</name>
    <name type="common">Methanosarcina frisia</name>
    <dbReference type="NCBI Taxonomy" id="2209"/>
    <lineage>
        <taxon>Archaea</taxon>
        <taxon>Methanobacteriati</taxon>
        <taxon>Methanobacteriota</taxon>
        <taxon>Stenosarchaea group</taxon>
        <taxon>Methanomicrobia</taxon>
        <taxon>Methanosarcinales</taxon>
        <taxon>Methanosarcinaceae</taxon>
        <taxon>Methanosarcina</taxon>
    </lineage>
</organism>
<dbReference type="NCBIfam" id="NF006799">
    <property type="entry name" value="PRK09302.1"/>
    <property type="match status" value="1"/>
</dbReference>
<evidence type="ECO:0000313" key="12">
    <source>
        <dbReference type="Proteomes" id="UP000033933"/>
    </source>
</evidence>
<evidence type="ECO:0000313" key="9">
    <source>
        <dbReference type="EMBL" id="KKG00180.1"/>
    </source>
</evidence>
<keyword evidence="6" id="KW-0378">Hydrolase</keyword>
<protein>
    <recommendedName>
        <fullName evidence="1">non-specific serine/threonine protein kinase</fullName>
        <ecNumber evidence="1">2.7.11.1</ecNumber>
    </recommendedName>
</protein>
<proteinExistence type="predicted"/>
<dbReference type="GO" id="GO:0016787">
    <property type="term" value="F:hydrolase activity"/>
    <property type="evidence" value="ECO:0007669"/>
    <property type="project" value="UniProtKB-KW"/>
</dbReference>
<evidence type="ECO:0000313" key="13">
    <source>
        <dbReference type="Proteomes" id="UP000034152"/>
    </source>
</evidence>
<feature type="domain" description="KaiC" evidence="8">
    <location>
        <begin position="255"/>
        <end position="490"/>
    </location>
</feature>
<evidence type="ECO:0000256" key="6">
    <source>
        <dbReference type="ARBA" id="ARBA00022801"/>
    </source>
</evidence>
<name>A0A0F8DWM9_METMZ</name>
<dbReference type="EMBL" id="JJOS01000107">
    <property type="protein sequence ID" value="KKG00180.1"/>
    <property type="molecule type" value="Genomic_DNA"/>
</dbReference>